<dbReference type="GO" id="GO:0006355">
    <property type="term" value="P:regulation of DNA-templated transcription"/>
    <property type="evidence" value="ECO:0007669"/>
    <property type="project" value="InterPro"/>
</dbReference>
<keyword evidence="3" id="KW-0804">Transcription</keyword>
<evidence type="ECO:0000313" key="5">
    <source>
        <dbReference type="EMBL" id="QFY62785.1"/>
    </source>
</evidence>
<dbReference type="InterPro" id="IPR036388">
    <property type="entry name" value="WH-like_DNA-bd_sf"/>
</dbReference>
<dbReference type="PROSITE" id="PS00622">
    <property type="entry name" value="HTH_LUXR_1"/>
    <property type="match status" value="1"/>
</dbReference>
<proteinExistence type="predicted"/>
<geneLocation type="plasmid" evidence="5 6">
    <name>unnamed</name>
</geneLocation>
<dbReference type="SMART" id="SM00421">
    <property type="entry name" value="HTH_LUXR"/>
    <property type="match status" value="1"/>
</dbReference>
<dbReference type="Pfam" id="PF00196">
    <property type="entry name" value="GerE"/>
    <property type="match status" value="1"/>
</dbReference>
<dbReference type="Gene3D" id="1.10.10.10">
    <property type="entry name" value="Winged helix-like DNA-binding domain superfamily/Winged helix DNA-binding domain"/>
    <property type="match status" value="1"/>
</dbReference>
<dbReference type="Proteomes" id="UP000326881">
    <property type="component" value="Plasmid unnamed"/>
</dbReference>
<dbReference type="PROSITE" id="PS50043">
    <property type="entry name" value="HTH_LUXR_2"/>
    <property type="match status" value="1"/>
</dbReference>
<keyword evidence="2" id="KW-0238">DNA-binding</keyword>
<dbReference type="OrthoDB" id="7170628at2"/>
<evidence type="ECO:0000256" key="2">
    <source>
        <dbReference type="ARBA" id="ARBA00023125"/>
    </source>
</evidence>
<dbReference type="Gene3D" id="3.30.450.80">
    <property type="entry name" value="Transcription factor LuxR-like, autoinducer-binding domain"/>
    <property type="match status" value="1"/>
</dbReference>
<dbReference type="InterPro" id="IPR000792">
    <property type="entry name" value="Tscrpt_reg_LuxR_C"/>
</dbReference>
<accession>A0A5Q0CBR0</accession>
<dbReference type="AlphaFoldDB" id="A0A5Q0CBR0"/>
<gene>
    <name evidence="5" type="ORF">FZ934_20705</name>
</gene>
<dbReference type="GO" id="GO:0003677">
    <property type="term" value="F:DNA binding"/>
    <property type="evidence" value="ECO:0007669"/>
    <property type="project" value="UniProtKB-KW"/>
</dbReference>
<feature type="domain" description="HTH luxR-type" evidence="4">
    <location>
        <begin position="176"/>
        <end position="241"/>
    </location>
</feature>
<dbReference type="RefSeq" id="WP_153272771.1">
    <property type="nucleotide sequence ID" value="NZ_CP043499.1"/>
</dbReference>
<dbReference type="SUPFAM" id="SSF55781">
    <property type="entry name" value="GAF domain-like"/>
    <property type="match status" value="1"/>
</dbReference>
<evidence type="ECO:0000259" key="4">
    <source>
        <dbReference type="PROSITE" id="PS50043"/>
    </source>
</evidence>
<dbReference type="SUPFAM" id="SSF46894">
    <property type="entry name" value="C-terminal effector domain of the bipartite response regulators"/>
    <property type="match status" value="1"/>
</dbReference>
<evidence type="ECO:0000313" key="6">
    <source>
        <dbReference type="Proteomes" id="UP000326881"/>
    </source>
</evidence>
<sequence length="244" mass="27011">MPVSALSVLSPDALNEYIDLRSVPKHRYFGQHDIIDRLRKAVAFDYIFVSGLDVDHYRFGEGFSIDTDLPPAFIEAYMADRLPQTDPFILAAQSSRTVVVESDVYAGKEVPQRLLYLQRMFGVHNRTIVPIMRDETVYGAVGYTRATPFDAGEIAFLELVSGTVHNAFTKPLMERYAADQMRLSKGEMACLSQASFGLTSEGIGKATGYQLETVNSYIKSATKKIGAANRTQAIAEAIRRGLIA</sequence>
<organism evidence="5 6">
    <name type="scientific">Rhizobium grahamii</name>
    <dbReference type="NCBI Taxonomy" id="1120045"/>
    <lineage>
        <taxon>Bacteria</taxon>
        <taxon>Pseudomonadati</taxon>
        <taxon>Pseudomonadota</taxon>
        <taxon>Alphaproteobacteria</taxon>
        <taxon>Hyphomicrobiales</taxon>
        <taxon>Rhizobiaceae</taxon>
        <taxon>Rhizobium/Agrobacterium group</taxon>
        <taxon>Rhizobium</taxon>
    </lineage>
</organism>
<dbReference type="InterPro" id="IPR036693">
    <property type="entry name" value="TF_LuxR_autoind-bd_dom_sf"/>
</dbReference>
<protein>
    <submittedName>
        <fullName evidence="5">GAF domain-containing protein</fullName>
    </submittedName>
</protein>
<dbReference type="InterPro" id="IPR016032">
    <property type="entry name" value="Sig_transdc_resp-reg_C-effctor"/>
</dbReference>
<dbReference type="KEGG" id="rgr:FZ934_20705"/>
<dbReference type="Pfam" id="PF03472">
    <property type="entry name" value="Autoind_bind"/>
    <property type="match status" value="1"/>
</dbReference>
<evidence type="ECO:0000256" key="1">
    <source>
        <dbReference type="ARBA" id="ARBA00023015"/>
    </source>
</evidence>
<dbReference type="CDD" id="cd06170">
    <property type="entry name" value="LuxR_C_like"/>
    <property type="match status" value="1"/>
</dbReference>
<name>A0A5Q0CBR0_9HYPH</name>
<dbReference type="EMBL" id="CP043499">
    <property type="protein sequence ID" value="QFY62785.1"/>
    <property type="molecule type" value="Genomic_DNA"/>
</dbReference>
<dbReference type="InterPro" id="IPR005143">
    <property type="entry name" value="TF_LuxR_autoind-bd_dom"/>
</dbReference>
<evidence type="ECO:0000256" key="3">
    <source>
        <dbReference type="ARBA" id="ARBA00023163"/>
    </source>
</evidence>
<keyword evidence="5" id="KW-0614">Plasmid</keyword>
<keyword evidence="1" id="KW-0805">Transcription regulation</keyword>
<keyword evidence="6" id="KW-1185">Reference proteome</keyword>
<reference evidence="5 6" key="1">
    <citation type="submission" date="2019-08" db="EMBL/GenBank/DDBJ databases">
        <title>Prosopis cineraria nodule microbiome.</title>
        <authorList>
            <person name="Ali R."/>
            <person name="Chaluvadi S.R."/>
            <person name="Wang X."/>
        </authorList>
    </citation>
    <scope>NUCLEOTIDE SEQUENCE [LARGE SCALE GENOMIC DNA]</scope>
    <source>
        <strain evidence="5 6">BG7</strain>
        <plasmid evidence="5 6">unnamed</plasmid>
    </source>
</reference>